<reference evidence="2 3" key="1">
    <citation type="submission" date="2016-03" db="EMBL/GenBank/DDBJ databases">
        <title>Choanephora cucurbitarum.</title>
        <authorList>
            <person name="Min B."/>
            <person name="Park H."/>
            <person name="Park J.-H."/>
            <person name="Shin H.-D."/>
            <person name="Choi I.-G."/>
        </authorList>
    </citation>
    <scope>NUCLEOTIDE SEQUENCE [LARGE SCALE GENOMIC DNA]</scope>
    <source>
        <strain evidence="2 3">KUS-F28377</strain>
    </source>
</reference>
<dbReference type="InParanoid" id="A0A1C7MVM5"/>
<evidence type="ECO:0000256" key="1">
    <source>
        <dbReference type="SAM" id="MobiDB-lite"/>
    </source>
</evidence>
<evidence type="ECO:0000313" key="3">
    <source>
        <dbReference type="Proteomes" id="UP000093000"/>
    </source>
</evidence>
<sequence length="137" mass="15315">MKSAKIPIIIERKKQETSLMTGQEAANTTMPEDEDEDSESEIFSETESSEENDSFLHMNRHIENDFCALLTASSDKPYERSIVAADSTPIIIPAHSVLPLNINVPQKKTAQLVEMNQTLSHYLSLDSVLLEPGNRNI</sequence>
<evidence type="ECO:0000313" key="2">
    <source>
        <dbReference type="EMBL" id="OBZ80873.1"/>
    </source>
</evidence>
<gene>
    <name evidence="2" type="ORF">A0J61_11078</name>
</gene>
<comment type="caution">
    <text evidence="2">The sequence shown here is derived from an EMBL/GenBank/DDBJ whole genome shotgun (WGS) entry which is preliminary data.</text>
</comment>
<protein>
    <submittedName>
        <fullName evidence="2">Uncharacterized protein</fullName>
    </submittedName>
</protein>
<dbReference type="AlphaFoldDB" id="A0A1C7MVM5"/>
<feature type="compositionally biased region" description="Acidic residues" evidence="1">
    <location>
        <begin position="31"/>
        <end position="53"/>
    </location>
</feature>
<organism evidence="2 3">
    <name type="scientific">Choanephora cucurbitarum</name>
    <dbReference type="NCBI Taxonomy" id="101091"/>
    <lineage>
        <taxon>Eukaryota</taxon>
        <taxon>Fungi</taxon>
        <taxon>Fungi incertae sedis</taxon>
        <taxon>Mucoromycota</taxon>
        <taxon>Mucoromycotina</taxon>
        <taxon>Mucoromycetes</taxon>
        <taxon>Mucorales</taxon>
        <taxon>Mucorineae</taxon>
        <taxon>Choanephoraceae</taxon>
        <taxon>Choanephoroideae</taxon>
        <taxon>Choanephora</taxon>
    </lineage>
</organism>
<feature type="compositionally biased region" description="Polar residues" evidence="1">
    <location>
        <begin position="17"/>
        <end position="30"/>
    </location>
</feature>
<accession>A0A1C7MVM5</accession>
<dbReference type="EMBL" id="LUGH01001653">
    <property type="protein sequence ID" value="OBZ80873.1"/>
    <property type="molecule type" value="Genomic_DNA"/>
</dbReference>
<keyword evidence="3" id="KW-1185">Reference proteome</keyword>
<name>A0A1C7MVM5_9FUNG</name>
<proteinExistence type="predicted"/>
<feature type="region of interest" description="Disordered" evidence="1">
    <location>
        <begin position="13"/>
        <end position="53"/>
    </location>
</feature>
<dbReference type="Proteomes" id="UP000093000">
    <property type="component" value="Unassembled WGS sequence"/>
</dbReference>